<dbReference type="EMBL" id="NBEY01000034">
    <property type="protein sequence ID" value="OQR25502.1"/>
    <property type="molecule type" value="Genomic_DNA"/>
</dbReference>
<organism evidence="2 3">
    <name type="scientific">Ligilactobacillus salivarius</name>
    <dbReference type="NCBI Taxonomy" id="1624"/>
    <lineage>
        <taxon>Bacteria</taxon>
        <taxon>Bacillati</taxon>
        <taxon>Bacillota</taxon>
        <taxon>Bacilli</taxon>
        <taxon>Lactobacillales</taxon>
        <taxon>Lactobacillaceae</taxon>
        <taxon>Ligilactobacillus</taxon>
    </lineage>
</organism>
<keyword evidence="1" id="KW-0175">Coiled coil</keyword>
<gene>
    <name evidence="2" type="ORF">B6U37_04225</name>
</gene>
<protein>
    <recommendedName>
        <fullName evidence="4">RNA polymerase sigma-70 region 4 domain-containing protein</fullName>
    </recommendedName>
</protein>
<dbReference type="Proteomes" id="UP000192353">
    <property type="component" value="Unassembled WGS sequence"/>
</dbReference>
<dbReference type="RefSeq" id="WP_081515802.1">
    <property type="nucleotide sequence ID" value="NZ_NBEW01000032.1"/>
</dbReference>
<accession>A0A1V9U0S8</accession>
<sequence length="139" mass="16515">MSIDNEFKHNKAYLMRYRKIHTKIDRLKDKLNRLNERYDLKGVSYSSEPSSSVKKTLDDVLAQKEYLENKLDEMVSESIDIRNEITEKLLDLDNQLEATVLDFYFLEQYSLNDIADELSYSDRQIERLYVDGIMSVECR</sequence>
<evidence type="ECO:0000313" key="2">
    <source>
        <dbReference type="EMBL" id="OQR25502.1"/>
    </source>
</evidence>
<proteinExistence type="predicted"/>
<evidence type="ECO:0000313" key="3">
    <source>
        <dbReference type="Proteomes" id="UP000192353"/>
    </source>
</evidence>
<comment type="caution">
    <text evidence="2">The sequence shown here is derived from an EMBL/GenBank/DDBJ whole genome shotgun (WGS) entry which is preliminary data.</text>
</comment>
<name>A0A1V9U0S8_9LACO</name>
<feature type="coiled-coil region" evidence="1">
    <location>
        <begin position="17"/>
        <end position="77"/>
    </location>
</feature>
<evidence type="ECO:0000256" key="1">
    <source>
        <dbReference type="SAM" id="Coils"/>
    </source>
</evidence>
<dbReference type="AlphaFoldDB" id="A0A1V9U0S8"/>
<reference evidence="2 3" key="1">
    <citation type="submission" date="2017-03" db="EMBL/GenBank/DDBJ databases">
        <title>Phylogenomics and comparative genomics of Lactobacillus salivarius, a mammalian gut commensal.</title>
        <authorList>
            <person name="Harris H.M."/>
        </authorList>
    </citation>
    <scope>NUCLEOTIDE SEQUENCE [LARGE SCALE GENOMIC DNA]</scope>
    <source>
        <strain evidence="2 3">AH4231</strain>
    </source>
</reference>
<evidence type="ECO:0008006" key="4">
    <source>
        <dbReference type="Google" id="ProtNLM"/>
    </source>
</evidence>